<feature type="domain" description="Pyrin" evidence="8">
    <location>
        <begin position="1"/>
        <end position="90"/>
    </location>
</feature>
<comment type="caution">
    <text evidence="9">The sequence shown here is derived from an EMBL/GenBank/DDBJ whole genome shotgun (WGS) entry which is preliminary data.</text>
</comment>
<accession>A0AAN9H6B7</accession>
<dbReference type="PANTHER" id="PTHR46985:SF2">
    <property type="entry name" value="APOPTOSIS-ASSOCIATED SPECK-LIKE PROTEIN CONTAINING A CARD"/>
    <property type="match status" value="1"/>
</dbReference>
<keyword evidence="3" id="KW-0399">Innate immunity</keyword>
<dbReference type="InterPro" id="IPR051249">
    <property type="entry name" value="NLRP_Inflammasome"/>
</dbReference>
<keyword evidence="10" id="KW-1185">Reference proteome</keyword>
<evidence type="ECO:0000259" key="7">
    <source>
        <dbReference type="PROSITE" id="PS50209"/>
    </source>
</evidence>
<dbReference type="InterPro" id="IPR011029">
    <property type="entry name" value="DEATH-like_dom_sf"/>
</dbReference>
<name>A0AAN9H6B7_9TELE</name>
<dbReference type="AlphaFoldDB" id="A0AAN9H6B7"/>
<dbReference type="GO" id="GO:0042981">
    <property type="term" value="P:regulation of apoptotic process"/>
    <property type="evidence" value="ECO:0007669"/>
    <property type="project" value="InterPro"/>
</dbReference>
<dbReference type="CDD" id="cd08330">
    <property type="entry name" value="CARD_ASC_NALP1"/>
    <property type="match status" value="1"/>
</dbReference>
<dbReference type="GO" id="GO:0045087">
    <property type="term" value="P:innate immune response"/>
    <property type="evidence" value="ECO:0007669"/>
    <property type="project" value="UniProtKB-KW"/>
</dbReference>
<dbReference type="PROSITE" id="PS50824">
    <property type="entry name" value="DAPIN"/>
    <property type="match status" value="1"/>
</dbReference>
<evidence type="ECO:0000256" key="3">
    <source>
        <dbReference type="ARBA" id="ARBA00022588"/>
    </source>
</evidence>
<evidence type="ECO:0000256" key="1">
    <source>
        <dbReference type="ARBA" id="ARBA00004110"/>
    </source>
</evidence>
<sequence length="193" mass="22212">MAKTIKEHLQDTFEDLVEDKLKGFKIKLRDRMEEPRVRQATIDKIKDHLDLADVMVNTFTPKEAVRITLEILKAIKENNLAEELRKNTGYTAPVVPQPGPRAPPDGEHFIDRNFTELIKRAHNVDSILDELYQKKVISDEDYSTIRAEKIPQTKMRELITGPIRSAGTKGKDHLYEALKKSNVLLIEELEAQR</sequence>
<keyword evidence="2" id="KW-0963">Cytoplasm</keyword>
<keyword evidence="5" id="KW-0395">Inflammatory response</keyword>
<evidence type="ECO:0000259" key="8">
    <source>
        <dbReference type="PROSITE" id="PS50824"/>
    </source>
</evidence>
<evidence type="ECO:0000256" key="6">
    <source>
        <dbReference type="ARBA" id="ARBA00023233"/>
    </source>
</evidence>
<dbReference type="Pfam" id="PF02758">
    <property type="entry name" value="PYRIN"/>
    <property type="match status" value="1"/>
</dbReference>
<dbReference type="InterPro" id="IPR001315">
    <property type="entry name" value="CARD"/>
</dbReference>
<dbReference type="Pfam" id="PF00619">
    <property type="entry name" value="CARD"/>
    <property type="match status" value="1"/>
</dbReference>
<dbReference type="GO" id="GO:0006954">
    <property type="term" value="P:inflammatory response"/>
    <property type="evidence" value="ECO:0007669"/>
    <property type="project" value="UniProtKB-KW"/>
</dbReference>
<keyword evidence="4" id="KW-0391">Immunity</keyword>
<dbReference type="PROSITE" id="PS50209">
    <property type="entry name" value="CARD"/>
    <property type="match status" value="1"/>
</dbReference>
<dbReference type="GO" id="GO:0061702">
    <property type="term" value="C:canonical inflammasome complex"/>
    <property type="evidence" value="ECO:0007669"/>
    <property type="project" value="UniProtKB-SubCell"/>
</dbReference>
<evidence type="ECO:0000256" key="2">
    <source>
        <dbReference type="ARBA" id="ARBA00022490"/>
    </source>
</evidence>
<evidence type="ECO:0000313" key="10">
    <source>
        <dbReference type="Proteomes" id="UP001364617"/>
    </source>
</evidence>
<protein>
    <recommendedName>
        <fullName evidence="11">Apoptosis-associated speck-like protein containing a CARD</fullName>
    </recommendedName>
</protein>
<evidence type="ECO:0000256" key="5">
    <source>
        <dbReference type="ARBA" id="ARBA00023198"/>
    </source>
</evidence>
<dbReference type="InterPro" id="IPR004020">
    <property type="entry name" value="DAPIN"/>
</dbReference>
<comment type="subcellular location">
    <subcellularLocation>
        <location evidence="1">Inflammasome</location>
    </subcellularLocation>
</comment>
<dbReference type="Proteomes" id="UP001364617">
    <property type="component" value="Unassembled WGS sequence"/>
</dbReference>
<dbReference type="EMBL" id="JAYKXH010000009">
    <property type="protein sequence ID" value="KAK7158121.1"/>
    <property type="molecule type" value="Genomic_DNA"/>
</dbReference>
<dbReference type="SMART" id="SM01289">
    <property type="entry name" value="PYRIN"/>
    <property type="match status" value="1"/>
</dbReference>
<keyword evidence="6" id="KW-1271">Inflammasome</keyword>
<dbReference type="Gene3D" id="1.10.533.10">
    <property type="entry name" value="Death Domain, Fas"/>
    <property type="match status" value="2"/>
</dbReference>
<dbReference type="InterPro" id="IPR033516">
    <property type="entry name" value="CARD8/ASC/NALP1_CARD"/>
</dbReference>
<dbReference type="SUPFAM" id="SSF47986">
    <property type="entry name" value="DEATH domain"/>
    <property type="match status" value="2"/>
</dbReference>
<evidence type="ECO:0000256" key="4">
    <source>
        <dbReference type="ARBA" id="ARBA00022859"/>
    </source>
</evidence>
<gene>
    <name evidence="9" type="ORF">R3I93_009351</name>
</gene>
<organism evidence="9 10">
    <name type="scientific">Phoxinus phoxinus</name>
    <name type="common">Eurasian minnow</name>
    <dbReference type="NCBI Taxonomy" id="58324"/>
    <lineage>
        <taxon>Eukaryota</taxon>
        <taxon>Metazoa</taxon>
        <taxon>Chordata</taxon>
        <taxon>Craniata</taxon>
        <taxon>Vertebrata</taxon>
        <taxon>Euteleostomi</taxon>
        <taxon>Actinopterygii</taxon>
        <taxon>Neopterygii</taxon>
        <taxon>Teleostei</taxon>
        <taxon>Ostariophysi</taxon>
        <taxon>Cypriniformes</taxon>
        <taxon>Leuciscidae</taxon>
        <taxon>Phoxininae</taxon>
        <taxon>Phoxinus</taxon>
    </lineage>
</organism>
<evidence type="ECO:0008006" key="11">
    <source>
        <dbReference type="Google" id="ProtNLM"/>
    </source>
</evidence>
<proteinExistence type="predicted"/>
<reference evidence="9 10" key="1">
    <citation type="submission" date="2024-02" db="EMBL/GenBank/DDBJ databases">
        <title>Chromosome-level genome assembly of the Eurasian Minnow (Phoxinus phoxinus).</title>
        <authorList>
            <person name="Oriowo T.O."/>
            <person name="Martin S."/>
            <person name="Stange M."/>
            <person name="Chrysostomakis Y."/>
            <person name="Brown T."/>
            <person name="Winkler S."/>
            <person name="Kukowka S."/>
            <person name="Myers E.W."/>
            <person name="Bohne A."/>
        </authorList>
    </citation>
    <scope>NUCLEOTIDE SEQUENCE [LARGE SCALE GENOMIC DNA]</scope>
    <source>
        <strain evidence="9">ZFMK-TIS-60720</strain>
        <tissue evidence="9">Whole Organism</tissue>
    </source>
</reference>
<feature type="domain" description="CARD" evidence="7">
    <location>
        <begin position="102"/>
        <end position="193"/>
    </location>
</feature>
<evidence type="ECO:0000313" key="9">
    <source>
        <dbReference type="EMBL" id="KAK7158121.1"/>
    </source>
</evidence>
<dbReference type="PANTHER" id="PTHR46985">
    <property type="entry name" value="NACHT, LRR AND PYD DOMAINS-CONTAINING PROTEIN 1"/>
    <property type="match status" value="1"/>
</dbReference>